<dbReference type="InterPro" id="IPR014710">
    <property type="entry name" value="RmlC-like_jellyroll"/>
</dbReference>
<dbReference type="EMBL" id="PDKJ01000005">
    <property type="protein sequence ID" value="RXJ68674.1"/>
    <property type="molecule type" value="Genomic_DNA"/>
</dbReference>
<name>A0A4Q0YG43_9BACT</name>
<organism evidence="3 4">
    <name type="scientific">Halarcobacter ebronensis</name>
    <dbReference type="NCBI Taxonomy" id="1462615"/>
    <lineage>
        <taxon>Bacteria</taxon>
        <taxon>Pseudomonadati</taxon>
        <taxon>Campylobacterota</taxon>
        <taxon>Epsilonproteobacteria</taxon>
        <taxon>Campylobacterales</taxon>
        <taxon>Arcobacteraceae</taxon>
        <taxon>Halarcobacter</taxon>
    </lineage>
</organism>
<evidence type="ECO:0000313" key="4">
    <source>
        <dbReference type="Proteomes" id="UP000290172"/>
    </source>
</evidence>
<sequence length="128" mass="14503">MKSYELVSFGNELESGRVELHDKLNLTGAEVSFNNLPKGVSVPFVHKHKENEEIYVVLEGKGFLYIDKEEIEIKKGDAFRIDPKGARCIKASDETSLYFFCVQAKVGSLKQFTRTDGLPCEDEKPSWL</sequence>
<dbReference type="InterPro" id="IPR013096">
    <property type="entry name" value="Cupin_2"/>
</dbReference>
<evidence type="ECO:0000313" key="3">
    <source>
        <dbReference type="EMBL" id="RXJ68674.1"/>
    </source>
</evidence>
<evidence type="ECO:0000259" key="2">
    <source>
        <dbReference type="Pfam" id="PF07883"/>
    </source>
</evidence>
<dbReference type="CDD" id="cd06985">
    <property type="entry name" value="cupin_BF4112"/>
    <property type="match status" value="1"/>
</dbReference>
<keyword evidence="1" id="KW-0479">Metal-binding</keyword>
<dbReference type="InterPro" id="IPR051610">
    <property type="entry name" value="GPI/OXD"/>
</dbReference>
<dbReference type="GO" id="GO:0046872">
    <property type="term" value="F:metal ion binding"/>
    <property type="evidence" value="ECO:0007669"/>
    <property type="project" value="UniProtKB-KW"/>
</dbReference>
<dbReference type="Pfam" id="PF07883">
    <property type="entry name" value="Cupin_2"/>
    <property type="match status" value="1"/>
</dbReference>
<evidence type="ECO:0000256" key="1">
    <source>
        <dbReference type="ARBA" id="ARBA00022723"/>
    </source>
</evidence>
<dbReference type="Gene3D" id="2.60.120.10">
    <property type="entry name" value="Jelly Rolls"/>
    <property type="match status" value="1"/>
</dbReference>
<dbReference type="SUPFAM" id="SSF51182">
    <property type="entry name" value="RmlC-like cupins"/>
    <property type="match status" value="1"/>
</dbReference>
<protein>
    <submittedName>
        <fullName evidence="3">Cupin</fullName>
    </submittedName>
</protein>
<dbReference type="Proteomes" id="UP000290172">
    <property type="component" value="Unassembled WGS sequence"/>
</dbReference>
<accession>A0A4Q0YG43</accession>
<dbReference type="AlphaFoldDB" id="A0A4Q0YG43"/>
<dbReference type="PANTHER" id="PTHR35848:SF6">
    <property type="entry name" value="CUPIN TYPE-2 DOMAIN-CONTAINING PROTEIN"/>
    <property type="match status" value="1"/>
</dbReference>
<dbReference type="InterPro" id="IPR011051">
    <property type="entry name" value="RmlC_Cupin_sf"/>
</dbReference>
<dbReference type="PANTHER" id="PTHR35848">
    <property type="entry name" value="OXALATE-BINDING PROTEIN"/>
    <property type="match status" value="1"/>
</dbReference>
<gene>
    <name evidence="3" type="ORF">CRV08_07585</name>
</gene>
<proteinExistence type="predicted"/>
<dbReference type="RefSeq" id="WP_128980709.1">
    <property type="nucleotide sequence ID" value="NZ_PDKJ01000005.1"/>
</dbReference>
<reference evidence="3 4" key="1">
    <citation type="submission" date="2017-10" db="EMBL/GenBank/DDBJ databases">
        <title>Genomics of the genus Arcobacter.</title>
        <authorList>
            <person name="Perez-Cataluna A."/>
            <person name="Figueras M.J."/>
        </authorList>
    </citation>
    <scope>NUCLEOTIDE SEQUENCE [LARGE SCALE GENOMIC DNA]</scope>
    <source>
        <strain evidence="3 4">CECT 8993</strain>
    </source>
</reference>
<comment type="caution">
    <text evidence="3">The sequence shown here is derived from an EMBL/GenBank/DDBJ whole genome shotgun (WGS) entry which is preliminary data.</text>
</comment>
<feature type="domain" description="Cupin type-2" evidence="2">
    <location>
        <begin position="36"/>
        <end position="102"/>
    </location>
</feature>